<keyword evidence="5" id="KW-0472">Membrane</keyword>
<name>A0A366HF97_9BACT</name>
<gene>
    <name evidence="7" type="ORF">DES53_10783</name>
</gene>
<keyword evidence="8" id="KW-1185">Reference proteome</keyword>
<dbReference type="Pfam" id="PF07730">
    <property type="entry name" value="HisKA_3"/>
    <property type="match status" value="1"/>
</dbReference>
<dbReference type="CDD" id="cd16917">
    <property type="entry name" value="HATPase_UhpB-NarQ-NarX-like"/>
    <property type="match status" value="1"/>
</dbReference>
<dbReference type="InterPro" id="IPR011712">
    <property type="entry name" value="Sig_transdc_His_kin_sub3_dim/P"/>
</dbReference>
<organism evidence="7 8">
    <name type="scientific">Roseimicrobium gellanilyticum</name>
    <dbReference type="NCBI Taxonomy" id="748857"/>
    <lineage>
        <taxon>Bacteria</taxon>
        <taxon>Pseudomonadati</taxon>
        <taxon>Verrucomicrobiota</taxon>
        <taxon>Verrucomicrobiia</taxon>
        <taxon>Verrucomicrobiales</taxon>
        <taxon>Verrucomicrobiaceae</taxon>
        <taxon>Roseimicrobium</taxon>
    </lineage>
</organism>
<dbReference type="Proteomes" id="UP000253426">
    <property type="component" value="Unassembled WGS sequence"/>
</dbReference>
<dbReference type="SMART" id="SM00387">
    <property type="entry name" value="HATPase_c"/>
    <property type="match status" value="1"/>
</dbReference>
<proteinExistence type="predicted"/>
<dbReference type="GO" id="GO:0016020">
    <property type="term" value="C:membrane"/>
    <property type="evidence" value="ECO:0007669"/>
    <property type="project" value="InterPro"/>
</dbReference>
<keyword evidence="3" id="KW-0902">Two-component regulatory system</keyword>
<dbReference type="Gene3D" id="1.20.5.1930">
    <property type="match status" value="1"/>
</dbReference>
<dbReference type="OrthoDB" id="179764at2"/>
<dbReference type="PANTHER" id="PTHR24421">
    <property type="entry name" value="NITRATE/NITRITE SENSOR PROTEIN NARX-RELATED"/>
    <property type="match status" value="1"/>
</dbReference>
<feature type="transmembrane region" description="Helical" evidence="5">
    <location>
        <begin position="118"/>
        <end position="140"/>
    </location>
</feature>
<keyword evidence="5" id="KW-1133">Transmembrane helix</keyword>
<evidence type="ECO:0000313" key="8">
    <source>
        <dbReference type="Proteomes" id="UP000253426"/>
    </source>
</evidence>
<dbReference type="Gene3D" id="3.30.565.10">
    <property type="entry name" value="Histidine kinase-like ATPase, C-terminal domain"/>
    <property type="match status" value="1"/>
</dbReference>
<evidence type="ECO:0000256" key="2">
    <source>
        <dbReference type="ARBA" id="ARBA00022777"/>
    </source>
</evidence>
<evidence type="ECO:0000313" key="7">
    <source>
        <dbReference type="EMBL" id="RBP41252.1"/>
    </source>
</evidence>
<protein>
    <submittedName>
        <fullName evidence="7">Signal transduction histidine kinase</fullName>
    </submittedName>
</protein>
<dbReference type="InterPro" id="IPR050482">
    <property type="entry name" value="Sensor_HK_TwoCompSys"/>
</dbReference>
<evidence type="ECO:0000256" key="4">
    <source>
        <dbReference type="SAM" id="Coils"/>
    </source>
</evidence>
<comment type="caution">
    <text evidence="7">The sequence shown here is derived from an EMBL/GenBank/DDBJ whole genome shotgun (WGS) entry which is preliminary data.</text>
</comment>
<evidence type="ECO:0000256" key="3">
    <source>
        <dbReference type="ARBA" id="ARBA00023012"/>
    </source>
</evidence>
<accession>A0A366HF97</accession>
<keyword evidence="5" id="KW-0812">Transmembrane</keyword>
<evidence type="ECO:0000256" key="5">
    <source>
        <dbReference type="SAM" id="Phobius"/>
    </source>
</evidence>
<dbReference type="EMBL" id="QNRR01000007">
    <property type="protein sequence ID" value="RBP41252.1"/>
    <property type="molecule type" value="Genomic_DNA"/>
</dbReference>
<dbReference type="SUPFAM" id="SSF55874">
    <property type="entry name" value="ATPase domain of HSP90 chaperone/DNA topoisomerase II/histidine kinase"/>
    <property type="match status" value="1"/>
</dbReference>
<dbReference type="Pfam" id="PF02518">
    <property type="entry name" value="HATPase_c"/>
    <property type="match status" value="1"/>
</dbReference>
<keyword evidence="2 7" id="KW-0418">Kinase</keyword>
<dbReference type="GO" id="GO:0046983">
    <property type="term" value="F:protein dimerization activity"/>
    <property type="evidence" value="ECO:0007669"/>
    <property type="project" value="InterPro"/>
</dbReference>
<dbReference type="InterPro" id="IPR003594">
    <property type="entry name" value="HATPase_dom"/>
</dbReference>
<evidence type="ECO:0000256" key="1">
    <source>
        <dbReference type="ARBA" id="ARBA00022679"/>
    </source>
</evidence>
<sequence>MQASSNQLRPCPVDICSTNSQMLPQAGIYRNTEAHDRNPATWLTNPWLSLIAILLMLFVGWLDWSTGWELSLFVFYAVPILLVVWYGNLFSAILFALASSGVWWLANEDQHPYATGWGYLWASLSRMTYFLFVAVGGRALRVKRNAERGRLRALERASELERQIVRISEEEQQRIGRDLHDGICQYLAGIKCALGIVRHDLETKGIPQHTELRNIESLLKDAVTKTRDLARGISPVMNNEAGLAAALQDLCGTSACMYTAKVRFQSGGDVNEHDPQKALHLYRIAQEALGNALRHSGANTISITLDGDDQALELSVVDNGRGIQNATTRGNGMGLRTMEYRARSMNAEFSVAPLPQGGTSVRCRVPRFRTA</sequence>
<dbReference type="AlphaFoldDB" id="A0A366HF97"/>
<feature type="coiled-coil region" evidence="4">
    <location>
        <begin position="143"/>
        <end position="170"/>
    </location>
</feature>
<feature type="transmembrane region" description="Helical" evidence="5">
    <location>
        <begin position="47"/>
        <end position="64"/>
    </location>
</feature>
<feature type="transmembrane region" description="Helical" evidence="5">
    <location>
        <begin position="73"/>
        <end position="106"/>
    </location>
</feature>
<feature type="domain" description="Histidine kinase/HSP90-like ATPase" evidence="6">
    <location>
        <begin position="276"/>
        <end position="369"/>
    </location>
</feature>
<dbReference type="InterPro" id="IPR036890">
    <property type="entry name" value="HATPase_C_sf"/>
</dbReference>
<evidence type="ECO:0000259" key="6">
    <source>
        <dbReference type="SMART" id="SM00387"/>
    </source>
</evidence>
<keyword evidence="1" id="KW-0808">Transferase</keyword>
<keyword evidence="4" id="KW-0175">Coiled coil</keyword>
<dbReference type="GO" id="GO:0000155">
    <property type="term" value="F:phosphorelay sensor kinase activity"/>
    <property type="evidence" value="ECO:0007669"/>
    <property type="project" value="InterPro"/>
</dbReference>
<reference evidence="7 8" key="1">
    <citation type="submission" date="2018-06" db="EMBL/GenBank/DDBJ databases">
        <title>Genomic Encyclopedia of Type Strains, Phase IV (KMG-IV): sequencing the most valuable type-strain genomes for metagenomic binning, comparative biology and taxonomic classification.</title>
        <authorList>
            <person name="Goeker M."/>
        </authorList>
    </citation>
    <scope>NUCLEOTIDE SEQUENCE [LARGE SCALE GENOMIC DNA]</scope>
    <source>
        <strain evidence="7 8">DSM 25532</strain>
    </source>
</reference>